<dbReference type="Pfam" id="PF05649">
    <property type="entry name" value="Peptidase_M13_N"/>
    <property type="match status" value="1"/>
</dbReference>
<dbReference type="Proteomes" id="UP001497533">
    <property type="component" value="Chromosome"/>
</dbReference>
<keyword evidence="12" id="KW-1185">Reference proteome</keyword>
<evidence type="ECO:0000256" key="5">
    <source>
        <dbReference type="ARBA" id="ARBA00022801"/>
    </source>
</evidence>
<proteinExistence type="inferred from homology"/>
<dbReference type="RefSeq" id="WP_341765156.1">
    <property type="nucleotide sequence ID" value="NZ_OZ034688.1"/>
</dbReference>
<dbReference type="CDD" id="cd08662">
    <property type="entry name" value="M13"/>
    <property type="match status" value="1"/>
</dbReference>
<dbReference type="EMBL" id="OZ034688">
    <property type="protein sequence ID" value="CAL1329101.1"/>
    <property type="molecule type" value="Genomic_DNA"/>
</dbReference>
<evidence type="ECO:0000256" key="6">
    <source>
        <dbReference type="ARBA" id="ARBA00022833"/>
    </source>
</evidence>
<keyword evidence="8" id="KW-0175">Coiled coil</keyword>
<protein>
    <submittedName>
        <fullName evidence="11">Zinc metalloprotease Zmp1-related protein</fullName>
        <ecNumber evidence="11">3.4.24.-</ecNumber>
    </submittedName>
</protein>
<name>A0ABM9NNQ2_9GAMM</name>
<dbReference type="PANTHER" id="PTHR11733:SF167">
    <property type="entry name" value="FI17812P1-RELATED"/>
    <property type="match status" value="1"/>
</dbReference>
<feature type="domain" description="Peptidase M13 C-terminal" evidence="9">
    <location>
        <begin position="472"/>
        <end position="675"/>
    </location>
</feature>
<dbReference type="Pfam" id="PF01431">
    <property type="entry name" value="Peptidase_M13"/>
    <property type="match status" value="1"/>
</dbReference>
<sequence length="678" mass="80253">MHNNMIILFIGISTFSSFTNQVIAKEIFYNKNQKIILSDSIQPGDDFYNYVNNNWINNAKIPNGMPRINSFIDLYLILEKQLQHIINELQIINESKLDHNQRNIRNLYLSYINKDIIEKIGILPIKNDLKTIKQAKNHNEISNLMTSPYYSSIINYWVDLDAKNPKEYILYISQGNLELPNRNYYLENSDQMKKIRKDYYNYITIILKKLGENNVNNRAKKILELEKSIAKIHWTPEEQRDTIKNYNAMSLQEMKNFTNGFNWDFFIKKNKLNEEKLKKIIVETDSSVQNTIKIFLNTQISTIKDYLILKHINRYAGFLNKEFFDIHFNFFSKKLYGIKKQRTRKQKALQIINSLQGEALGKIYVKKYFNQNSKEKIQELVNNIRKTFSERLKNNNWMDSFTQQEALKKLDNFSIKIGYPDKWNDFSDINLNSKTLINNYKQILKWNNKNTLSKLGQPNRKWEWEMTPQTVNAYFNPVQNEIVFPAAILQAPFFDCNVDPAYNYGSIGAVIAHEMGHAFDDQGSLYDSTGQLRNWWSDTAKNNFKEKTKKLINQYNTFEVNGKKINGNLTLGENIGDLGGLNIALNSYKHYTKKNYLKKSQKNNYKIGLQYFFISWARIWRELSNKESELNRIITDPHSPYKFRTNGVIRNIEEWYIAFDVNENNKLYLKPEERVFIW</sequence>
<dbReference type="PRINTS" id="PR00786">
    <property type="entry name" value="NEPRILYSIN"/>
</dbReference>
<evidence type="ECO:0000259" key="10">
    <source>
        <dbReference type="Pfam" id="PF05649"/>
    </source>
</evidence>
<accession>A0ABM9NNQ2</accession>
<evidence type="ECO:0000313" key="11">
    <source>
        <dbReference type="EMBL" id="CAL1329101.1"/>
    </source>
</evidence>
<dbReference type="GO" id="GO:0008237">
    <property type="term" value="F:metallopeptidase activity"/>
    <property type="evidence" value="ECO:0007669"/>
    <property type="project" value="UniProtKB-KW"/>
</dbReference>
<evidence type="ECO:0000256" key="3">
    <source>
        <dbReference type="ARBA" id="ARBA00022670"/>
    </source>
</evidence>
<dbReference type="Gene3D" id="3.40.390.10">
    <property type="entry name" value="Collagenase (Catalytic Domain)"/>
    <property type="match status" value="1"/>
</dbReference>
<dbReference type="SUPFAM" id="SSF55486">
    <property type="entry name" value="Metalloproteases ('zincins'), catalytic domain"/>
    <property type="match status" value="1"/>
</dbReference>
<evidence type="ECO:0000256" key="4">
    <source>
        <dbReference type="ARBA" id="ARBA00022723"/>
    </source>
</evidence>
<reference evidence="11" key="1">
    <citation type="submission" date="2024-04" db="EMBL/GenBank/DDBJ databases">
        <authorList>
            <person name="Manzano-Marin A."/>
            <person name="Manzano-Marin A."/>
            <person name="Alejandro Manzano Marin A."/>
        </authorList>
    </citation>
    <scope>NUCLEOTIDE SEQUENCE [LARGE SCALE GENOMIC DNA]</scope>
    <source>
        <strain evidence="11">TABTEA</strain>
    </source>
</reference>
<dbReference type="PROSITE" id="PS51885">
    <property type="entry name" value="NEPRILYSIN"/>
    <property type="match status" value="1"/>
</dbReference>
<evidence type="ECO:0000256" key="8">
    <source>
        <dbReference type="SAM" id="Coils"/>
    </source>
</evidence>
<keyword evidence="4" id="KW-0479">Metal-binding</keyword>
<comment type="similarity">
    <text evidence="2">Belongs to the peptidase M13 family.</text>
</comment>
<dbReference type="InterPro" id="IPR008753">
    <property type="entry name" value="Peptidase_M13_N"/>
</dbReference>
<dbReference type="InterPro" id="IPR018497">
    <property type="entry name" value="Peptidase_M13_C"/>
</dbReference>
<dbReference type="InterPro" id="IPR000718">
    <property type="entry name" value="Peptidase_M13"/>
</dbReference>
<dbReference type="InterPro" id="IPR042089">
    <property type="entry name" value="Peptidase_M13_dom_2"/>
</dbReference>
<dbReference type="InterPro" id="IPR024079">
    <property type="entry name" value="MetalloPept_cat_dom_sf"/>
</dbReference>
<evidence type="ECO:0000256" key="2">
    <source>
        <dbReference type="ARBA" id="ARBA00007357"/>
    </source>
</evidence>
<organism evidence="11 12">
    <name type="scientific">Candidatus Providencia siddallii</name>
    <dbReference type="NCBI Taxonomy" id="1715285"/>
    <lineage>
        <taxon>Bacteria</taxon>
        <taxon>Pseudomonadati</taxon>
        <taxon>Pseudomonadota</taxon>
        <taxon>Gammaproteobacteria</taxon>
        <taxon>Enterobacterales</taxon>
        <taxon>Morganellaceae</taxon>
        <taxon>Providencia</taxon>
    </lineage>
</organism>
<evidence type="ECO:0000259" key="9">
    <source>
        <dbReference type="Pfam" id="PF01431"/>
    </source>
</evidence>
<evidence type="ECO:0000313" key="12">
    <source>
        <dbReference type="Proteomes" id="UP001497533"/>
    </source>
</evidence>
<keyword evidence="3" id="KW-0645">Protease</keyword>
<keyword evidence="6" id="KW-0862">Zinc</keyword>
<comment type="cofactor">
    <cofactor evidence="1">
        <name>Zn(2+)</name>
        <dbReference type="ChEBI" id="CHEBI:29105"/>
    </cofactor>
</comment>
<keyword evidence="5 11" id="KW-0378">Hydrolase</keyword>
<feature type="domain" description="Peptidase M13 N-terminal" evidence="10">
    <location>
        <begin position="43"/>
        <end position="420"/>
    </location>
</feature>
<keyword evidence="7 11" id="KW-0482">Metalloprotease</keyword>
<evidence type="ECO:0000256" key="1">
    <source>
        <dbReference type="ARBA" id="ARBA00001947"/>
    </source>
</evidence>
<gene>
    <name evidence="11" type="ORF">PRHACTZTBTEA_170</name>
</gene>
<evidence type="ECO:0000256" key="7">
    <source>
        <dbReference type="ARBA" id="ARBA00023049"/>
    </source>
</evidence>
<dbReference type="Gene3D" id="1.10.1380.10">
    <property type="entry name" value="Neutral endopeptidase , domain2"/>
    <property type="match status" value="1"/>
</dbReference>
<dbReference type="PANTHER" id="PTHR11733">
    <property type="entry name" value="ZINC METALLOPROTEASE FAMILY M13 NEPRILYSIN-RELATED"/>
    <property type="match status" value="1"/>
</dbReference>
<dbReference type="EC" id="3.4.24.-" evidence="11"/>
<feature type="coiled-coil region" evidence="8">
    <location>
        <begin position="338"/>
        <end position="390"/>
    </location>
</feature>